<comment type="catalytic activity">
    <reaction evidence="6">
        <text>a 2'-deoxyadenosine in DNA + S-adenosyl-L-methionine = an N(6)-methyl-2'-deoxyadenosine in DNA + S-adenosyl-L-homocysteine + H(+)</text>
        <dbReference type="Rhea" id="RHEA:15197"/>
        <dbReference type="Rhea" id="RHEA-COMP:12418"/>
        <dbReference type="Rhea" id="RHEA-COMP:12419"/>
        <dbReference type="ChEBI" id="CHEBI:15378"/>
        <dbReference type="ChEBI" id="CHEBI:57856"/>
        <dbReference type="ChEBI" id="CHEBI:59789"/>
        <dbReference type="ChEBI" id="CHEBI:90615"/>
        <dbReference type="ChEBI" id="CHEBI:90616"/>
        <dbReference type="EC" id="2.1.1.72"/>
    </reaction>
</comment>
<evidence type="ECO:0000256" key="3">
    <source>
        <dbReference type="ARBA" id="ARBA00022603"/>
    </source>
</evidence>
<dbReference type="InterPro" id="IPR002941">
    <property type="entry name" value="DNA_methylase_N4/N6"/>
</dbReference>
<dbReference type="EMBL" id="MLHN01000044">
    <property type="protein sequence ID" value="OOF47867.1"/>
    <property type="molecule type" value="Genomic_DNA"/>
</dbReference>
<proteinExistence type="inferred from homology"/>
<dbReference type="PRINTS" id="PR00506">
    <property type="entry name" value="D21N6MTFRASE"/>
</dbReference>
<dbReference type="GO" id="GO:0003677">
    <property type="term" value="F:DNA binding"/>
    <property type="evidence" value="ECO:0007669"/>
    <property type="project" value="InterPro"/>
</dbReference>
<feature type="domain" description="DNA methylase N-4/N-6" evidence="7">
    <location>
        <begin position="1"/>
        <end position="245"/>
    </location>
</feature>
<evidence type="ECO:0000256" key="1">
    <source>
        <dbReference type="ARBA" id="ARBA00006594"/>
    </source>
</evidence>
<comment type="similarity">
    <text evidence="1">Belongs to the N(4)/N(6)-methyltransferase family.</text>
</comment>
<keyword evidence="5" id="KW-0949">S-adenosyl-L-methionine</keyword>
<dbReference type="GO" id="GO:0032259">
    <property type="term" value="P:methylation"/>
    <property type="evidence" value="ECO:0007669"/>
    <property type="project" value="UniProtKB-KW"/>
</dbReference>
<dbReference type="InterPro" id="IPR002295">
    <property type="entry name" value="N4/N6-MTase_EcoPI_Mod-like"/>
</dbReference>
<sequence length="311" mass="35905">MYPRLYIARDLLKEDGVIFISIDDNEVAQLKLLCDEVFGEGNFVSEFIWDKKNSAKGVPPRNMVVDIHEYVLCYSRNTDAKLIGELRTKDGFANPDNDIRGEWRLSNIKSTLERVQDKFSITDPNTGRKFENYWAFSKNSLEKMIKEGRIIFPKNDDGLPKQKEFFNEFDNPYIPIKSHLGWFDPQSKTEKNVEKLMGQKVFLYRKPLELMKKLVIQSVKNNEIILDFFSGSGTTAHAVMQLNAEDGGNRQFILVQLPEKTDEKSEAFKAGYKTIFDITKARIEKSAVKIRQDFPDTQCDLGFKIFKAINT</sequence>
<evidence type="ECO:0000259" key="7">
    <source>
        <dbReference type="Pfam" id="PF01555"/>
    </source>
</evidence>
<dbReference type="AlphaFoldDB" id="A0A1V3IZE9"/>
<evidence type="ECO:0000256" key="2">
    <source>
        <dbReference type="ARBA" id="ARBA00011900"/>
    </source>
</evidence>
<dbReference type="GO" id="GO:0008170">
    <property type="term" value="F:N-methyltransferase activity"/>
    <property type="evidence" value="ECO:0007669"/>
    <property type="project" value="InterPro"/>
</dbReference>
<evidence type="ECO:0000256" key="4">
    <source>
        <dbReference type="ARBA" id="ARBA00022679"/>
    </source>
</evidence>
<evidence type="ECO:0000313" key="8">
    <source>
        <dbReference type="EMBL" id="OOF47867.1"/>
    </source>
</evidence>
<name>A0A1V3IZE9_9PAST</name>
<protein>
    <recommendedName>
        <fullName evidence="2">site-specific DNA-methyltransferase (adenine-specific)</fullName>
        <ecNumber evidence="2">2.1.1.72</ecNumber>
    </recommendedName>
</protein>
<dbReference type="SUPFAM" id="SSF53335">
    <property type="entry name" value="S-adenosyl-L-methionine-dependent methyltransferases"/>
    <property type="match status" value="1"/>
</dbReference>
<keyword evidence="3" id="KW-0489">Methyltransferase</keyword>
<dbReference type="Pfam" id="PF01555">
    <property type="entry name" value="N6_N4_Mtase"/>
    <property type="match status" value="1"/>
</dbReference>
<evidence type="ECO:0000256" key="5">
    <source>
        <dbReference type="ARBA" id="ARBA00022691"/>
    </source>
</evidence>
<dbReference type="EC" id="2.1.1.72" evidence="2"/>
<gene>
    <name evidence="8" type="ORF">BKK54_11320</name>
</gene>
<keyword evidence="4" id="KW-0808">Transferase</keyword>
<accession>A0A1V3IZE9</accession>
<organism evidence="8 9">
    <name type="scientific">Rodentibacter genomosp. 1</name>
    <dbReference type="NCBI Taxonomy" id="1908264"/>
    <lineage>
        <taxon>Bacteria</taxon>
        <taxon>Pseudomonadati</taxon>
        <taxon>Pseudomonadota</taxon>
        <taxon>Gammaproteobacteria</taxon>
        <taxon>Pasteurellales</taxon>
        <taxon>Pasteurellaceae</taxon>
        <taxon>Rodentibacter</taxon>
    </lineage>
</organism>
<keyword evidence="9" id="KW-1185">Reference proteome</keyword>
<dbReference type="InterPro" id="IPR029063">
    <property type="entry name" value="SAM-dependent_MTases_sf"/>
</dbReference>
<dbReference type="Proteomes" id="UP000188481">
    <property type="component" value="Unassembled WGS sequence"/>
</dbReference>
<reference evidence="8 9" key="1">
    <citation type="submission" date="2016-10" db="EMBL/GenBank/DDBJ databases">
        <title>Rodentibacter gen. nov. and new species.</title>
        <authorList>
            <person name="Christensen H."/>
        </authorList>
    </citation>
    <scope>NUCLEOTIDE SEQUENCE [LARGE SCALE GENOMIC DNA]</scope>
    <source>
        <strain evidence="9">ppn416</strain>
    </source>
</reference>
<evidence type="ECO:0000256" key="6">
    <source>
        <dbReference type="ARBA" id="ARBA00047942"/>
    </source>
</evidence>
<comment type="caution">
    <text evidence="8">The sequence shown here is derived from an EMBL/GenBank/DDBJ whole genome shotgun (WGS) entry which is preliminary data.</text>
</comment>
<dbReference type="GO" id="GO:0009007">
    <property type="term" value="F:site-specific DNA-methyltransferase (adenine-specific) activity"/>
    <property type="evidence" value="ECO:0007669"/>
    <property type="project" value="UniProtKB-EC"/>
</dbReference>
<dbReference type="Gene3D" id="3.40.50.150">
    <property type="entry name" value="Vaccinia Virus protein VP39"/>
    <property type="match status" value="1"/>
</dbReference>
<dbReference type="STRING" id="1908264.BKK54_11320"/>
<evidence type="ECO:0000313" key="9">
    <source>
        <dbReference type="Proteomes" id="UP000188481"/>
    </source>
</evidence>